<feature type="compositionally biased region" description="Basic and acidic residues" evidence="1">
    <location>
        <begin position="206"/>
        <end position="216"/>
    </location>
</feature>
<dbReference type="EMBL" id="CAWUOM010000051">
    <property type="protein sequence ID" value="CAK7268850.1"/>
    <property type="molecule type" value="Genomic_DNA"/>
</dbReference>
<proteinExistence type="predicted"/>
<keyword evidence="3" id="KW-1185">Reference proteome</keyword>
<reference evidence="2 3" key="1">
    <citation type="submission" date="2024-01" db="EMBL/GenBank/DDBJ databases">
        <authorList>
            <person name="Allen C."/>
            <person name="Tagirdzhanova G."/>
        </authorList>
    </citation>
    <scope>NUCLEOTIDE SEQUENCE [LARGE SCALE GENOMIC DNA]</scope>
    <source>
        <strain evidence="2 3">CBS 573.63</strain>
    </source>
</reference>
<organism evidence="2 3">
    <name type="scientific">Sporothrix epigloea</name>
    <dbReference type="NCBI Taxonomy" id="1892477"/>
    <lineage>
        <taxon>Eukaryota</taxon>
        <taxon>Fungi</taxon>
        <taxon>Dikarya</taxon>
        <taxon>Ascomycota</taxon>
        <taxon>Pezizomycotina</taxon>
        <taxon>Sordariomycetes</taxon>
        <taxon>Sordariomycetidae</taxon>
        <taxon>Ophiostomatales</taxon>
        <taxon>Ophiostomataceae</taxon>
        <taxon>Sporothrix</taxon>
    </lineage>
</organism>
<feature type="region of interest" description="Disordered" evidence="1">
    <location>
        <begin position="193"/>
        <end position="243"/>
    </location>
</feature>
<accession>A0ABP0DKS9</accession>
<feature type="compositionally biased region" description="Low complexity" evidence="1">
    <location>
        <begin position="371"/>
        <end position="384"/>
    </location>
</feature>
<evidence type="ECO:0000256" key="1">
    <source>
        <dbReference type="SAM" id="MobiDB-lite"/>
    </source>
</evidence>
<comment type="caution">
    <text evidence="2">The sequence shown here is derived from an EMBL/GenBank/DDBJ whole genome shotgun (WGS) entry which is preliminary data.</text>
</comment>
<dbReference type="Proteomes" id="UP001642501">
    <property type="component" value="Unassembled WGS sequence"/>
</dbReference>
<evidence type="ECO:0000313" key="3">
    <source>
        <dbReference type="Proteomes" id="UP001642501"/>
    </source>
</evidence>
<protein>
    <submittedName>
        <fullName evidence="2">Uncharacterized protein</fullName>
    </submittedName>
</protein>
<evidence type="ECO:0000313" key="2">
    <source>
        <dbReference type="EMBL" id="CAK7268850.1"/>
    </source>
</evidence>
<name>A0ABP0DKS9_9PEZI</name>
<sequence>MDIKIVPSYQGKILEVIGKCPSLITLLPGTRRLMVVHIHLDTTKTKKTAESQEYRPLTHNSKSDQLLEDLELQLGSTSREYLQVQLTYAHSGFPKRDVGRDPADRDGGCVEVRTTIETTVTALVMQQNSSSLWSPPPAPATGSPLVDIVAKHWGPAAAKEMARRIAISNDMRTLRHAGKKSETWDTTVPLAEELSREWQPGTPGKDANDEKLDDLTPRAASQSKQLSLRSGDGTGRAFLDKSSPAGREDLLRIPIRKSKKNHRNASCSVEQLFSASAAAQTKMPLTHPANLSMSSANIPIEADSPSPGCLLPRKSGRIVYSGPSKGIPSTAPRNIRRPKGADTTNLRDLPHGASEQSLQDENCDGRVAAYSGLRSSSRSSTISKKSGKWSWPGWFS</sequence>
<feature type="compositionally biased region" description="Polar residues" evidence="1">
    <location>
        <begin position="219"/>
        <end position="228"/>
    </location>
</feature>
<feature type="region of interest" description="Disordered" evidence="1">
    <location>
        <begin position="320"/>
        <end position="396"/>
    </location>
</feature>
<gene>
    <name evidence="2" type="ORF">SEPCBS57363_003303</name>
</gene>